<dbReference type="EnsemblMetazoa" id="XM_003386235.3">
    <property type="protein sequence ID" value="XP_003386283.1"/>
    <property type="gene ID" value="LOC100639946"/>
</dbReference>
<evidence type="ECO:0000256" key="2">
    <source>
        <dbReference type="ARBA" id="ARBA00022980"/>
    </source>
</evidence>
<dbReference type="GO" id="GO:0005762">
    <property type="term" value="C:mitochondrial large ribosomal subunit"/>
    <property type="evidence" value="ECO:0007669"/>
    <property type="project" value="TreeGrafter"/>
</dbReference>
<dbReference type="STRING" id="400682.A0A1X7UZY9"/>
<dbReference type="Proteomes" id="UP000007879">
    <property type="component" value="Unassembled WGS sequence"/>
</dbReference>
<dbReference type="KEGG" id="aqu:100639946"/>
<feature type="region of interest" description="Disordered" evidence="6">
    <location>
        <begin position="36"/>
        <end position="66"/>
    </location>
</feature>
<dbReference type="InterPro" id="IPR008991">
    <property type="entry name" value="Translation_prot_SH3-like_sf"/>
</dbReference>
<evidence type="ECO:0000256" key="3">
    <source>
        <dbReference type="ARBA" id="ARBA00023274"/>
    </source>
</evidence>
<evidence type="ECO:0000256" key="4">
    <source>
        <dbReference type="ARBA" id="ARBA00035288"/>
    </source>
</evidence>
<dbReference type="GO" id="GO:0006412">
    <property type="term" value="P:translation"/>
    <property type="evidence" value="ECO:0007669"/>
    <property type="project" value="InterPro"/>
</dbReference>
<dbReference type="GO" id="GO:0003735">
    <property type="term" value="F:structural constituent of ribosome"/>
    <property type="evidence" value="ECO:0007669"/>
    <property type="project" value="InterPro"/>
</dbReference>
<reference evidence="8" key="1">
    <citation type="journal article" date="2010" name="Nature">
        <title>The Amphimedon queenslandica genome and the evolution of animal complexity.</title>
        <authorList>
            <person name="Srivastava M."/>
            <person name="Simakov O."/>
            <person name="Chapman J."/>
            <person name="Fahey B."/>
            <person name="Gauthier M.E."/>
            <person name="Mitros T."/>
            <person name="Richards G.S."/>
            <person name="Conaco C."/>
            <person name="Dacre M."/>
            <person name="Hellsten U."/>
            <person name="Larroux C."/>
            <person name="Putnam N.H."/>
            <person name="Stanke M."/>
            <person name="Adamska M."/>
            <person name="Darling A."/>
            <person name="Degnan S.M."/>
            <person name="Oakley T.H."/>
            <person name="Plachetzki D.C."/>
            <person name="Zhai Y."/>
            <person name="Adamski M."/>
            <person name="Calcino A."/>
            <person name="Cummins S.F."/>
            <person name="Goodstein D.M."/>
            <person name="Harris C."/>
            <person name="Jackson D.J."/>
            <person name="Leys S.P."/>
            <person name="Shu S."/>
            <person name="Woodcroft B.J."/>
            <person name="Vervoort M."/>
            <person name="Kosik K.S."/>
            <person name="Manning G."/>
            <person name="Degnan B.M."/>
            <person name="Rokhsar D.S."/>
        </authorList>
    </citation>
    <scope>NUCLEOTIDE SEQUENCE [LARGE SCALE GENOMIC DNA]</scope>
</reference>
<accession>A0A1X7UZY9</accession>
<dbReference type="InterPro" id="IPR001857">
    <property type="entry name" value="Ribosomal_bL19"/>
</dbReference>
<gene>
    <name evidence="7" type="primary">100639946</name>
</gene>
<dbReference type="PANTHER" id="PTHR15680:SF9">
    <property type="entry name" value="LARGE RIBOSOMAL SUBUNIT PROTEIN BL19M"/>
    <property type="match status" value="1"/>
</dbReference>
<dbReference type="eggNOG" id="KOG1698">
    <property type="taxonomic scope" value="Eukaryota"/>
</dbReference>
<evidence type="ECO:0000256" key="5">
    <source>
        <dbReference type="ARBA" id="ARBA00035359"/>
    </source>
</evidence>
<organism evidence="7">
    <name type="scientific">Amphimedon queenslandica</name>
    <name type="common">Sponge</name>
    <dbReference type="NCBI Taxonomy" id="400682"/>
    <lineage>
        <taxon>Eukaryota</taxon>
        <taxon>Metazoa</taxon>
        <taxon>Porifera</taxon>
        <taxon>Demospongiae</taxon>
        <taxon>Heteroscleromorpha</taxon>
        <taxon>Haplosclerida</taxon>
        <taxon>Niphatidae</taxon>
        <taxon>Amphimedon</taxon>
    </lineage>
</organism>
<comment type="similarity">
    <text evidence="1">Belongs to the bacterial ribosomal protein bL19 family.</text>
</comment>
<dbReference type="SUPFAM" id="SSF50104">
    <property type="entry name" value="Translation proteins SH3-like domain"/>
    <property type="match status" value="1"/>
</dbReference>
<evidence type="ECO:0000313" key="8">
    <source>
        <dbReference type="Proteomes" id="UP000007879"/>
    </source>
</evidence>
<dbReference type="InterPro" id="IPR038657">
    <property type="entry name" value="Ribosomal_bL19_sf"/>
</dbReference>
<reference evidence="7" key="2">
    <citation type="submission" date="2017-05" db="UniProtKB">
        <authorList>
            <consortium name="EnsemblMetazoa"/>
        </authorList>
    </citation>
    <scope>IDENTIFICATION</scope>
</reference>
<dbReference type="Pfam" id="PF01245">
    <property type="entry name" value="Ribosomal_L19"/>
    <property type="match status" value="1"/>
</dbReference>
<dbReference type="InParanoid" id="A0A1X7UZY9"/>
<dbReference type="Gene3D" id="2.30.30.790">
    <property type="match status" value="1"/>
</dbReference>
<evidence type="ECO:0000256" key="1">
    <source>
        <dbReference type="ARBA" id="ARBA00005781"/>
    </source>
</evidence>
<keyword evidence="2" id="KW-0689">Ribosomal protein</keyword>
<name>A0A1X7UZY9_AMPQE</name>
<proteinExistence type="inferred from homology"/>
<dbReference type="PANTHER" id="PTHR15680">
    <property type="entry name" value="RIBOSOMAL PROTEIN L19"/>
    <property type="match status" value="1"/>
</dbReference>
<keyword evidence="8" id="KW-1185">Reference proteome</keyword>
<protein>
    <recommendedName>
        <fullName evidence="4">Large ribosomal subunit protein bL19m</fullName>
    </recommendedName>
    <alternativeName>
        <fullName evidence="5">39S ribosomal protein L19, mitochondrial</fullName>
    </alternativeName>
</protein>
<keyword evidence="3" id="KW-0687">Ribonucleoprotein</keyword>
<sequence length="216" mass="24346">MMSLEHMSRLLFRQSVSLRSMTAASMRLMQSRTMCNAKDDVKSQEASEEAPTLSEEPADPTQSTVTINGKVCRSPKEANTNLITFLEWSDMEKRKKIIDIPYFVGGSYLRVTFADPASATGRNSFTGICIARSNKGLGSVFTLRNVMRGVAVEKMFELYSPGLIEIQVLKLERRNKAKLYYLREKPLRYSSVKENMTPVDSGGKLLKYRRARGEPA</sequence>
<dbReference type="PRINTS" id="PR00061">
    <property type="entry name" value="RIBOSOMALL19"/>
</dbReference>
<evidence type="ECO:0000256" key="6">
    <source>
        <dbReference type="SAM" id="MobiDB-lite"/>
    </source>
</evidence>
<evidence type="ECO:0000313" key="7">
    <source>
        <dbReference type="EnsemblMetazoa" id="Aqu2.1.33099_001"/>
    </source>
</evidence>
<dbReference type="OrthoDB" id="432645at2759"/>
<dbReference type="AlphaFoldDB" id="A0A1X7UZY9"/>
<dbReference type="EnsemblMetazoa" id="Aqu2.1.33099_001">
    <property type="protein sequence ID" value="Aqu2.1.33099_001"/>
    <property type="gene ID" value="Aqu2.1.33099"/>
</dbReference>